<evidence type="ECO:0000256" key="2">
    <source>
        <dbReference type="ARBA" id="ARBA00012776"/>
    </source>
</evidence>
<dbReference type="Gene3D" id="3.40.50.10860">
    <property type="entry name" value="Leucine Dehydrogenase, chain A, domain 1"/>
    <property type="match status" value="1"/>
</dbReference>
<keyword evidence="6" id="KW-0511">Multifunctional enzyme</keyword>
<name>A0AAV8WJ40_9CUCU</name>
<keyword evidence="4" id="KW-0378">Hydrolase</keyword>
<keyword evidence="5" id="KW-0560">Oxidoreductase</keyword>
<dbReference type="PROSITE" id="PS00766">
    <property type="entry name" value="THF_DHG_CYH_1"/>
    <property type="match status" value="1"/>
</dbReference>
<evidence type="ECO:0000256" key="3">
    <source>
        <dbReference type="ARBA" id="ARBA00022563"/>
    </source>
</evidence>
<comment type="catalytic activity">
    <reaction evidence="7">
        <text>(6R)-5,10-methenyltetrahydrofolate + H2O = (6R)-10-formyltetrahydrofolate + H(+)</text>
        <dbReference type="Rhea" id="RHEA:23700"/>
        <dbReference type="ChEBI" id="CHEBI:15377"/>
        <dbReference type="ChEBI" id="CHEBI:15378"/>
        <dbReference type="ChEBI" id="CHEBI:57455"/>
        <dbReference type="ChEBI" id="CHEBI:195366"/>
        <dbReference type="EC" id="3.5.4.9"/>
    </reaction>
</comment>
<dbReference type="PANTHER" id="PTHR48099:SF11">
    <property type="entry name" value="BIFUNCTIONAL METHYLENETETRAHYDROFOLATE DEHYDROGENASE_CYCLOHYDROLASE, MITOCHONDRIAL"/>
    <property type="match status" value="1"/>
</dbReference>
<dbReference type="AlphaFoldDB" id="A0AAV8WJ40"/>
<gene>
    <name evidence="9" type="ORF">NQ314_021150</name>
</gene>
<dbReference type="EMBL" id="JANEYF010005878">
    <property type="protein sequence ID" value="KAJ8926483.1"/>
    <property type="molecule type" value="Genomic_DNA"/>
</dbReference>
<dbReference type="GO" id="GO:0035999">
    <property type="term" value="P:tetrahydrofolate interconversion"/>
    <property type="evidence" value="ECO:0007669"/>
    <property type="project" value="TreeGrafter"/>
</dbReference>
<comment type="subunit">
    <text evidence="1">Homodimer.</text>
</comment>
<evidence type="ECO:0000256" key="7">
    <source>
        <dbReference type="ARBA" id="ARBA00036357"/>
    </source>
</evidence>
<accession>A0AAV8WJ40</accession>
<organism evidence="9 10">
    <name type="scientific">Rhamnusium bicolor</name>
    <dbReference type="NCBI Taxonomy" id="1586634"/>
    <lineage>
        <taxon>Eukaryota</taxon>
        <taxon>Metazoa</taxon>
        <taxon>Ecdysozoa</taxon>
        <taxon>Arthropoda</taxon>
        <taxon>Hexapoda</taxon>
        <taxon>Insecta</taxon>
        <taxon>Pterygota</taxon>
        <taxon>Neoptera</taxon>
        <taxon>Endopterygota</taxon>
        <taxon>Coleoptera</taxon>
        <taxon>Polyphaga</taxon>
        <taxon>Cucujiformia</taxon>
        <taxon>Chrysomeloidea</taxon>
        <taxon>Cerambycidae</taxon>
        <taxon>Lepturinae</taxon>
        <taxon>Rhagiini</taxon>
        <taxon>Rhamnusium</taxon>
    </lineage>
</organism>
<dbReference type="GO" id="GO:0004477">
    <property type="term" value="F:methenyltetrahydrofolate cyclohydrolase activity"/>
    <property type="evidence" value="ECO:0007669"/>
    <property type="project" value="UniProtKB-EC"/>
</dbReference>
<dbReference type="InterPro" id="IPR046346">
    <property type="entry name" value="Aminoacid_DH-like_N_sf"/>
</dbReference>
<protein>
    <recommendedName>
        <fullName evidence="2">methenyltetrahydrofolate cyclohydrolase</fullName>
        <ecNumber evidence="2">3.5.4.9</ecNumber>
    </recommendedName>
</protein>
<evidence type="ECO:0000256" key="1">
    <source>
        <dbReference type="ARBA" id="ARBA00011738"/>
    </source>
</evidence>
<reference evidence="9" key="1">
    <citation type="journal article" date="2023" name="Insect Mol. Biol.">
        <title>Genome sequencing provides insights into the evolution of gene families encoding plant cell wall-degrading enzymes in longhorned beetles.</title>
        <authorList>
            <person name="Shin N.R."/>
            <person name="Okamura Y."/>
            <person name="Kirsch R."/>
            <person name="Pauchet Y."/>
        </authorList>
    </citation>
    <scope>NUCLEOTIDE SEQUENCE</scope>
    <source>
        <strain evidence="9">RBIC_L_NR</strain>
    </source>
</reference>
<dbReference type="InterPro" id="IPR020867">
    <property type="entry name" value="THF_DH/CycHdrlase_CS"/>
</dbReference>
<feature type="domain" description="Tetrahydrofolate dehydrogenase/cyclohydrolase catalytic" evidence="8">
    <location>
        <begin position="3"/>
        <end position="61"/>
    </location>
</feature>
<keyword evidence="3" id="KW-0554">One-carbon metabolism</keyword>
<proteinExistence type="predicted"/>
<dbReference type="InterPro" id="IPR000672">
    <property type="entry name" value="THF_DH/CycHdrlase"/>
</dbReference>
<comment type="caution">
    <text evidence="9">The sequence shown here is derived from an EMBL/GenBank/DDBJ whole genome shotgun (WGS) entry which is preliminary data.</text>
</comment>
<dbReference type="Pfam" id="PF00763">
    <property type="entry name" value="THF_DHG_CYH"/>
    <property type="match status" value="1"/>
</dbReference>
<dbReference type="PANTHER" id="PTHR48099">
    <property type="entry name" value="C-1-TETRAHYDROFOLATE SYNTHASE, CYTOPLASMIC-RELATED"/>
    <property type="match status" value="1"/>
</dbReference>
<dbReference type="GO" id="GO:0004488">
    <property type="term" value="F:methylenetetrahydrofolate dehydrogenase (NADP+) activity"/>
    <property type="evidence" value="ECO:0007669"/>
    <property type="project" value="InterPro"/>
</dbReference>
<evidence type="ECO:0000313" key="9">
    <source>
        <dbReference type="EMBL" id="KAJ8926483.1"/>
    </source>
</evidence>
<dbReference type="Proteomes" id="UP001162156">
    <property type="component" value="Unassembled WGS sequence"/>
</dbReference>
<evidence type="ECO:0000256" key="5">
    <source>
        <dbReference type="ARBA" id="ARBA00023002"/>
    </source>
</evidence>
<keyword evidence="10" id="KW-1185">Reference proteome</keyword>
<dbReference type="GO" id="GO:0005739">
    <property type="term" value="C:mitochondrion"/>
    <property type="evidence" value="ECO:0007669"/>
    <property type="project" value="TreeGrafter"/>
</dbReference>
<evidence type="ECO:0000259" key="8">
    <source>
        <dbReference type="Pfam" id="PF00763"/>
    </source>
</evidence>
<dbReference type="PRINTS" id="PR00085">
    <property type="entry name" value="THFDHDRGNASE"/>
</dbReference>
<dbReference type="InterPro" id="IPR020630">
    <property type="entry name" value="THF_DH/CycHdrlase_cat_dom"/>
</dbReference>
<evidence type="ECO:0000256" key="4">
    <source>
        <dbReference type="ARBA" id="ARBA00022801"/>
    </source>
</evidence>
<dbReference type="SUPFAM" id="SSF53223">
    <property type="entry name" value="Aminoacid dehydrogenase-like, N-terminal domain"/>
    <property type="match status" value="1"/>
</dbReference>
<dbReference type="FunFam" id="3.40.50.10860:FF:000005">
    <property type="entry name" value="C-1-tetrahydrofolate synthase, cytoplasmic, putative"/>
    <property type="match status" value="1"/>
</dbReference>
<dbReference type="GO" id="GO:0004487">
    <property type="term" value="F:methylenetetrahydrofolate dehydrogenase (NAD+) activity"/>
    <property type="evidence" value="ECO:0007669"/>
    <property type="project" value="TreeGrafter"/>
</dbReference>
<dbReference type="EC" id="3.5.4.9" evidence="2"/>
<sequence length="97" mass="10931">MRIHSKTINLPKTSTEEEIISKVKELNEDPSVDGILVQLPVPEHVSERNVCNAVDPRKDVDGFHIINMGKLAINMDTFIPCTALAVVEFIKRQVFFV</sequence>
<evidence type="ECO:0000256" key="6">
    <source>
        <dbReference type="ARBA" id="ARBA00023268"/>
    </source>
</evidence>
<evidence type="ECO:0000313" key="10">
    <source>
        <dbReference type="Proteomes" id="UP001162156"/>
    </source>
</evidence>